<dbReference type="PANTHER" id="PTHR43736">
    <property type="entry name" value="ADP-RIBOSE PYROPHOSPHATASE"/>
    <property type="match status" value="1"/>
</dbReference>
<dbReference type="Pfam" id="PF00293">
    <property type="entry name" value="NUDIX"/>
    <property type="match status" value="1"/>
</dbReference>
<evidence type="ECO:0000256" key="1">
    <source>
        <dbReference type="ARBA" id="ARBA00022801"/>
    </source>
</evidence>
<dbReference type="SUPFAM" id="SSF55811">
    <property type="entry name" value="Nudix"/>
    <property type="match status" value="1"/>
</dbReference>
<gene>
    <name evidence="3" type="ORF">HHU12_08695</name>
</gene>
<dbReference type="InterPro" id="IPR020084">
    <property type="entry name" value="NUDIX_hydrolase_CS"/>
</dbReference>
<dbReference type="InterPro" id="IPR000086">
    <property type="entry name" value="NUDIX_hydrolase_dom"/>
</dbReference>
<dbReference type="EMBL" id="JABANE010000018">
    <property type="protein sequence ID" value="NME68035.1"/>
    <property type="molecule type" value="Genomic_DNA"/>
</dbReference>
<keyword evidence="1" id="KW-0378">Hydrolase</keyword>
<dbReference type="Proteomes" id="UP000576082">
    <property type="component" value="Unassembled WGS sequence"/>
</dbReference>
<accession>A0A7X9P254</accession>
<comment type="caution">
    <text evidence="3">The sequence shown here is derived from an EMBL/GenBank/DDBJ whole genome shotgun (WGS) entry which is preliminary data.</text>
</comment>
<reference evidence="3 4" key="1">
    <citation type="submission" date="2020-04" db="EMBL/GenBank/DDBJ databases">
        <title>Flammeovirga sp. SR4, a novel species isolated from seawater.</title>
        <authorList>
            <person name="Wang X."/>
        </authorList>
    </citation>
    <scope>NUCLEOTIDE SEQUENCE [LARGE SCALE GENOMIC DNA]</scope>
    <source>
        <strain evidence="3 4">ATCC 23126</strain>
    </source>
</reference>
<evidence type="ECO:0000259" key="2">
    <source>
        <dbReference type="PROSITE" id="PS51462"/>
    </source>
</evidence>
<dbReference type="Gene3D" id="3.90.79.10">
    <property type="entry name" value="Nucleoside Triphosphate Pyrophosphohydrolase"/>
    <property type="match status" value="1"/>
</dbReference>
<dbReference type="PROSITE" id="PS00893">
    <property type="entry name" value="NUDIX_BOX"/>
    <property type="match status" value="1"/>
</dbReference>
<keyword evidence="4" id="KW-1185">Reference proteome</keyword>
<name>A0A7X9P254_9BACT</name>
<evidence type="ECO:0000313" key="4">
    <source>
        <dbReference type="Proteomes" id="UP000576082"/>
    </source>
</evidence>
<dbReference type="Gene3D" id="2.20.25.10">
    <property type="match status" value="1"/>
</dbReference>
<protein>
    <submittedName>
        <fullName evidence="3">NUDIX domain-containing protein</fullName>
    </submittedName>
</protein>
<evidence type="ECO:0000313" key="3">
    <source>
        <dbReference type="EMBL" id="NME68035.1"/>
    </source>
</evidence>
<organism evidence="3 4">
    <name type="scientific">Flammeovirga aprica JL-4</name>
    <dbReference type="NCBI Taxonomy" id="694437"/>
    <lineage>
        <taxon>Bacteria</taxon>
        <taxon>Pseudomonadati</taxon>
        <taxon>Bacteroidota</taxon>
        <taxon>Cytophagia</taxon>
        <taxon>Cytophagales</taxon>
        <taxon>Flammeovirgaceae</taxon>
        <taxon>Flammeovirga</taxon>
    </lineage>
</organism>
<dbReference type="GO" id="GO:0016787">
    <property type="term" value="F:hydrolase activity"/>
    <property type="evidence" value="ECO:0007669"/>
    <property type="project" value="UniProtKB-KW"/>
</dbReference>
<dbReference type="InterPro" id="IPR015797">
    <property type="entry name" value="NUDIX_hydrolase-like_dom_sf"/>
</dbReference>
<dbReference type="AlphaFoldDB" id="A0A7X9P254"/>
<feature type="domain" description="Nudix hydrolase" evidence="2">
    <location>
        <begin position="37"/>
        <end position="170"/>
    </location>
</feature>
<dbReference type="RefSeq" id="WP_169656350.1">
    <property type="nucleotide sequence ID" value="NZ_JABANE010000018.1"/>
</dbReference>
<proteinExistence type="predicted"/>
<dbReference type="CDD" id="cd04681">
    <property type="entry name" value="NUDIX_Hydrolase"/>
    <property type="match status" value="1"/>
</dbReference>
<dbReference type="PANTHER" id="PTHR43736:SF1">
    <property type="entry name" value="DIHYDRONEOPTERIN TRIPHOSPHATE DIPHOSPHATASE"/>
    <property type="match status" value="1"/>
</dbReference>
<sequence>MHIKEHFKSCPKCQSTAIKFDTKHFVCSECGFDFYINASAAVAVLITNAKGELLLTVRKFDPFKGTYDLPGGFVDINETVENAATREIKEELNLDITSLEYFCSFPNTYTYKEIDYYTLDMVFKAEIEDFTPLQANDDVSSIVFLSPKKIDTTAIGLTSIKAIVSKYIDSVS</sequence>
<dbReference type="PROSITE" id="PS51462">
    <property type="entry name" value="NUDIX"/>
    <property type="match status" value="1"/>
</dbReference>